<feature type="non-terminal residue" evidence="1">
    <location>
        <position position="1"/>
    </location>
</feature>
<name>A0AA38FVF9_TAXCH</name>
<dbReference type="Proteomes" id="UP000824469">
    <property type="component" value="Unassembled WGS sequence"/>
</dbReference>
<gene>
    <name evidence="1" type="ORF">KI387_025920</name>
</gene>
<protein>
    <submittedName>
        <fullName evidence="1">Uncharacterized protein</fullName>
    </submittedName>
</protein>
<keyword evidence="2" id="KW-1185">Reference proteome</keyword>
<dbReference type="AlphaFoldDB" id="A0AA38FVF9"/>
<dbReference type="EMBL" id="JAHRHJ020000006">
    <property type="protein sequence ID" value="KAH9310885.1"/>
    <property type="molecule type" value="Genomic_DNA"/>
</dbReference>
<accession>A0AA38FVF9</accession>
<evidence type="ECO:0000313" key="2">
    <source>
        <dbReference type="Proteomes" id="UP000824469"/>
    </source>
</evidence>
<comment type="caution">
    <text evidence="1">The sequence shown here is derived from an EMBL/GenBank/DDBJ whole genome shotgun (WGS) entry which is preliminary data.</text>
</comment>
<sequence>NKTETEQQTESTENRELGNNAGFVFPVTFYLSAGKSASTGVESAATDVIGVDWVRSASTEGRLTNQGLCDEIRGLEYECGLLDVPKMERHWNRVTR</sequence>
<reference evidence="1 2" key="1">
    <citation type="journal article" date="2021" name="Nat. Plants">
        <title>The Taxus genome provides insights into paclitaxel biosynthesis.</title>
        <authorList>
            <person name="Xiong X."/>
            <person name="Gou J."/>
            <person name="Liao Q."/>
            <person name="Li Y."/>
            <person name="Zhou Q."/>
            <person name="Bi G."/>
            <person name="Li C."/>
            <person name="Du R."/>
            <person name="Wang X."/>
            <person name="Sun T."/>
            <person name="Guo L."/>
            <person name="Liang H."/>
            <person name="Lu P."/>
            <person name="Wu Y."/>
            <person name="Zhang Z."/>
            <person name="Ro D.K."/>
            <person name="Shang Y."/>
            <person name="Huang S."/>
            <person name="Yan J."/>
        </authorList>
    </citation>
    <scope>NUCLEOTIDE SEQUENCE [LARGE SCALE GENOMIC DNA]</scope>
    <source>
        <strain evidence="1">Ta-2019</strain>
    </source>
</reference>
<organism evidence="1 2">
    <name type="scientific">Taxus chinensis</name>
    <name type="common">Chinese yew</name>
    <name type="synonym">Taxus wallichiana var. chinensis</name>
    <dbReference type="NCBI Taxonomy" id="29808"/>
    <lineage>
        <taxon>Eukaryota</taxon>
        <taxon>Viridiplantae</taxon>
        <taxon>Streptophyta</taxon>
        <taxon>Embryophyta</taxon>
        <taxon>Tracheophyta</taxon>
        <taxon>Spermatophyta</taxon>
        <taxon>Pinopsida</taxon>
        <taxon>Pinidae</taxon>
        <taxon>Conifers II</taxon>
        <taxon>Cupressales</taxon>
        <taxon>Taxaceae</taxon>
        <taxon>Taxus</taxon>
    </lineage>
</organism>
<evidence type="ECO:0000313" key="1">
    <source>
        <dbReference type="EMBL" id="KAH9310885.1"/>
    </source>
</evidence>
<proteinExistence type="predicted"/>